<keyword evidence="2" id="KW-1185">Reference proteome</keyword>
<evidence type="ECO:0000313" key="2">
    <source>
        <dbReference type="Proteomes" id="UP000298061"/>
    </source>
</evidence>
<sequence>MPVPDTRELPISRVLQWLKQPGTLRPRTYIMVRPDPREGLCWIRNDVGKHPEYYMNFGGDSGTAPFNPLGSFGPPNFLSSDNMTRLRGHAQRPATDELIFNAEARIIDEAKYGPDSATTVTPAEQALVDVVTAFPLYDMSTAEGTAAAIADMQAKLLAAVKDDDDSTV</sequence>
<gene>
    <name evidence="1" type="ORF">EWM64_g10244</name>
</gene>
<reference evidence="1 2" key="1">
    <citation type="submission" date="2019-02" db="EMBL/GenBank/DDBJ databases">
        <title>Genome sequencing of the rare red list fungi Hericium alpestre (H. flagellum).</title>
        <authorList>
            <person name="Buettner E."/>
            <person name="Kellner H."/>
        </authorList>
    </citation>
    <scope>NUCLEOTIDE SEQUENCE [LARGE SCALE GENOMIC DNA]</scope>
    <source>
        <strain evidence="1 2">DSM 108284</strain>
    </source>
</reference>
<dbReference type="AlphaFoldDB" id="A0A4Y9ZJC5"/>
<dbReference type="EMBL" id="SFCI01002566">
    <property type="protein sequence ID" value="TFY73768.1"/>
    <property type="molecule type" value="Genomic_DNA"/>
</dbReference>
<name>A0A4Y9ZJC5_9AGAM</name>
<evidence type="ECO:0000313" key="1">
    <source>
        <dbReference type="EMBL" id="TFY73768.1"/>
    </source>
</evidence>
<proteinExistence type="predicted"/>
<comment type="caution">
    <text evidence="1">The sequence shown here is derived from an EMBL/GenBank/DDBJ whole genome shotgun (WGS) entry which is preliminary data.</text>
</comment>
<organism evidence="1 2">
    <name type="scientific">Hericium alpestre</name>
    <dbReference type="NCBI Taxonomy" id="135208"/>
    <lineage>
        <taxon>Eukaryota</taxon>
        <taxon>Fungi</taxon>
        <taxon>Dikarya</taxon>
        <taxon>Basidiomycota</taxon>
        <taxon>Agaricomycotina</taxon>
        <taxon>Agaricomycetes</taxon>
        <taxon>Russulales</taxon>
        <taxon>Hericiaceae</taxon>
        <taxon>Hericium</taxon>
    </lineage>
</organism>
<dbReference type="Proteomes" id="UP000298061">
    <property type="component" value="Unassembled WGS sequence"/>
</dbReference>
<accession>A0A4Y9ZJC5</accession>
<protein>
    <submittedName>
        <fullName evidence="1">Uncharacterized protein</fullName>
    </submittedName>
</protein>